<reference evidence="1 2" key="1">
    <citation type="submission" date="2019-03" db="EMBL/GenBank/DDBJ databases">
        <title>Single cell metagenomics reveals metabolic interactions within the superorganism composed of flagellate Streblomastix strix and complex community of Bacteroidetes bacteria on its surface.</title>
        <authorList>
            <person name="Treitli S.C."/>
            <person name="Kolisko M."/>
            <person name="Husnik F."/>
            <person name="Keeling P."/>
            <person name="Hampl V."/>
        </authorList>
    </citation>
    <scope>NUCLEOTIDE SEQUENCE [LARGE SCALE GENOMIC DNA]</scope>
    <source>
        <strain evidence="1">ST1C</strain>
    </source>
</reference>
<evidence type="ECO:0000313" key="2">
    <source>
        <dbReference type="Proteomes" id="UP000324800"/>
    </source>
</evidence>
<dbReference type="Proteomes" id="UP000324800">
    <property type="component" value="Unassembled WGS sequence"/>
</dbReference>
<dbReference type="EMBL" id="SNRW01001186">
    <property type="protein sequence ID" value="KAA6397417.1"/>
    <property type="molecule type" value="Genomic_DNA"/>
</dbReference>
<protein>
    <submittedName>
        <fullName evidence="1">Uncharacterized protein</fullName>
    </submittedName>
</protein>
<organism evidence="1 2">
    <name type="scientific">Streblomastix strix</name>
    <dbReference type="NCBI Taxonomy" id="222440"/>
    <lineage>
        <taxon>Eukaryota</taxon>
        <taxon>Metamonada</taxon>
        <taxon>Preaxostyla</taxon>
        <taxon>Oxymonadida</taxon>
        <taxon>Streblomastigidae</taxon>
        <taxon>Streblomastix</taxon>
    </lineage>
</organism>
<sequence length="229" mass="25417">MEKNFQINFSQFSIVLFWADGTKPISEFGGGSVDDSNYVKKTGQKLQIIHLVLRRDDCELLMSEYDEDYLTRAETYNVFVSSYDNQTIYGIKIFNSNVNAARFAKTGKDDTSVLLVGGGVRLLSSFGGIVDLTLSAFSSMNGAVVQCKLIRIRNLHIFPLLAYGGNYNAGTFNPEYLVQDDTAVATYIPFPNHTVDNGGYVMITHSIGLITLKSTTNIFIQRASAIQFK</sequence>
<name>A0A5J4WQL7_9EUKA</name>
<proteinExistence type="predicted"/>
<gene>
    <name evidence="1" type="ORF">EZS28_007057</name>
</gene>
<dbReference type="AlphaFoldDB" id="A0A5J4WQL7"/>
<comment type="caution">
    <text evidence="1">The sequence shown here is derived from an EMBL/GenBank/DDBJ whole genome shotgun (WGS) entry which is preliminary data.</text>
</comment>
<evidence type="ECO:0000313" key="1">
    <source>
        <dbReference type="EMBL" id="KAA6397417.1"/>
    </source>
</evidence>
<accession>A0A5J4WQL7</accession>